<sequence length="496" mass="57602">MNSFKKGCIQVFCKAKPFGVKICEVMHRRVSLNYVRELMHDFLNYEGSMQYRLVQQTQCSEIDEKLDHLQWTGNLAKIIKKFAFYTFNFILRLMKLLKFVVASCSNRLTYFRSICAIFADTYTSCKIIDMKITYTSLILGNINAKIVVFCYLEMTAFIVYVRIMRVMLPGVVLPVGKRLKGVLDKIVRDYYGMADLMPVNRYITIFITLYHSSVTLASFHEAMKKRVTTNKIDIGTVCKHCICVFIAVVLLATPIASSAWQDVPPANDHLTLSVWSLPGRKNTCALPDDFSTLIFFYLYKHAYSKHQFLKKYVNSLFHVVILLSLKNFLHHFSTFLYFQMMESDILMGPITLYVNENLNFKIKLRVKRPHPGMVTQPSFKIHYETIIIRYCIQLIIILIQEKNALKSVIKLVYQIIINGCTEINRCVNITSKWCLFDVRNLTDKKKNINKFVITNAFIGLQRTCILDSNIICYHTYEVNKAKQNLQMCTYGHCTHV</sequence>
<reference evidence="2 3" key="1">
    <citation type="submission" date="2022-12" db="EMBL/GenBank/DDBJ databases">
        <title>Chromosome-level genome of Tegillarca granosa.</title>
        <authorList>
            <person name="Kim J."/>
        </authorList>
    </citation>
    <scope>NUCLEOTIDE SEQUENCE [LARGE SCALE GENOMIC DNA]</scope>
    <source>
        <strain evidence="2">Teg-2019</strain>
        <tissue evidence="2">Adductor muscle</tissue>
    </source>
</reference>
<dbReference type="Proteomes" id="UP001217089">
    <property type="component" value="Unassembled WGS sequence"/>
</dbReference>
<feature type="transmembrane region" description="Helical" evidence="1">
    <location>
        <begin position="316"/>
        <end position="338"/>
    </location>
</feature>
<keyword evidence="1" id="KW-1133">Transmembrane helix</keyword>
<feature type="transmembrane region" description="Helical" evidence="1">
    <location>
        <begin position="240"/>
        <end position="260"/>
    </location>
</feature>
<comment type="caution">
    <text evidence="2">The sequence shown here is derived from an EMBL/GenBank/DDBJ whole genome shotgun (WGS) entry which is preliminary data.</text>
</comment>
<organism evidence="2 3">
    <name type="scientific">Tegillarca granosa</name>
    <name type="common">Malaysian cockle</name>
    <name type="synonym">Anadara granosa</name>
    <dbReference type="NCBI Taxonomy" id="220873"/>
    <lineage>
        <taxon>Eukaryota</taxon>
        <taxon>Metazoa</taxon>
        <taxon>Spiralia</taxon>
        <taxon>Lophotrochozoa</taxon>
        <taxon>Mollusca</taxon>
        <taxon>Bivalvia</taxon>
        <taxon>Autobranchia</taxon>
        <taxon>Pteriomorphia</taxon>
        <taxon>Arcoida</taxon>
        <taxon>Arcoidea</taxon>
        <taxon>Arcidae</taxon>
        <taxon>Tegillarca</taxon>
    </lineage>
</organism>
<name>A0ABQ9EH41_TEGGR</name>
<feature type="transmembrane region" description="Helical" evidence="1">
    <location>
        <begin position="146"/>
        <end position="163"/>
    </location>
</feature>
<keyword evidence="1" id="KW-0472">Membrane</keyword>
<evidence type="ECO:0000313" key="3">
    <source>
        <dbReference type="Proteomes" id="UP001217089"/>
    </source>
</evidence>
<keyword evidence="3" id="KW-1185">Reference proteome</keyword>
<gene>
    <name evidence="2" type="ORF">KUTeg_018103</name>
</gene>
<feature type="transmembrane region" description="Helical" evidence="1">
    <location>
        <begin position="199"/>
        <end position="219"/>
    </location>
</feature>
<protein>
    <submittedName>
        <fullName evidence="2">Uncharacterized protein</fullName>
    </submittedName>
</protein>
<proteinExistence type="predicted"/>
<evidence type="ECO:0000256" key="1">
    <source>
        <dbReference type="SAM" id="Phobius"/>
    </source>
</evidence>
<evidence type="ECO:0000313" key="2">
    <source>
        <dbReference type="EMBL" id="KAJ8304520.1"/>
    </source>
</evidence>
<keyword evidence="1" id="KW-0812">Transmembrane</keyword>
<dbReference type="EMBL" id="JARBDR010000903">
    <property type="protein sequence ID" value="KAJ8304520.1"/>
    <property type="molecule type" value="Genomic_DNA"/>
</dbReference>
<accession>A0ABQ9EH41</accession>